<evidence type="ECO:0000313" key="1">
    <source>
        <dbReference type="EMBL" id="QJA60869.1"/>
    </source>
</evidence>
<protein>
    <submittedName>
        <fullName evidence="1">Uncharacterized protein</fullName>
    </submittedName>
</protein>
<reference evidence="1" key="1">
    <citation type="submission" date="2020-03" db="EMBL/GenBank/DDBJ databases">
        <title>The deep terrestrial virosphere.</title>
        <authorList>
            <person name="Holmfeldt K."/>
            <person name="Nilsson E."/>
            <person name="Simone D."/>
            <person name="Lopez-Fernandez M."/>
            <person name="Wu X."/>
            <person name="de Brujin I."/>
            <person name="Lundin D."/>
            <person name="Andersson A."/>
            <person name="Bertilsson S."/>
            <person name="Dopson M."/>
        </authorList>
    </citation>
    <scope>NUCLEOTIDE SEQUENCE</scope>
    <source>
        <strain evidence="1">MM415B01035</strain>
    </source>
</reference>
<name>A0A6M3IT30_9ZZZZ</name>
<accession>A0A6M3IT30</accession>
<dbReference type="AlphaFoldDB" id="A0A6M3IT30"/>
<sequence length="209" mass="23073">MKVMTLPLASALVDMETQVSLVRGSSPFYGVGSNDDYHWGETGAYQQVYREDAIPLGEDASAGDWNAGFLFRSVDIQRVATINEAHLTLTSEDAYSDALNVRIFGAAMPSGIVTPATYTQAGDLVPTLAYVDWSIPSALPWTQYQEVDSPNIASILQELVNRKDWKRKNNMHIYIQDIDTATGSVRKACSIRKSSGVYKPELHVSFMES</sequence>
<gene>
    <name evidence="1" type="ORF">MM415B01035_0011</name>
</gene>
<organism evidence="1">
    <name type="scientific">viral metagenome</name>
    <dbReference type="NCBI Taxonomy" id="1070528"/>
    <lineage>
        <taxon>unclassified sequences</taxon>
        <taxon>metagenomes</taxon>
        <taxon>organismal metagenomes</taxon>
    </lineage>
</organism>
<dbReference type="EMBL" id="MT141423">
    <property type="protein sequence ID" value="QJA60869.1"/>
    <property type="molecule type" value="Genomic_DNA"/>
</dbReference>
<proteinExistence type="predicted"/>